<sequence length="89" mass="10066">MSAKNSKPKFVESKENQFPLSWTNYKLMIIGFLIIVLGFVLMIGGGSTDPNVFNPDIFSFRRITIAPIVVLFGFAFVGYAIMKRDKKDK</sequence>
<organism evidence="2 3">
    <name type="scientific">Tenuifilum thalassicum</name>
    <dbReference type="NCBI Taxonomy" id="2590900"/>
    <lineage>
        <taxon>Bacteria</taxon>
        <taxon>Pseudomonadati</taxon>
        <taxon>Bacteroidota</taxon>
        <taxon>Bacteroidia</taxon>
        <taxon>Bacteroidales</taxon>
        <taxon>Tenuifilaceae</taxon>
        <taxon>Tenuifilum</taxon>
    </lineage>
</organism>
<proteinExistence type="predicted"/>
<evidence type="ECO:0000256" key="1">
    <source>
        <dbReference type="SAM" id="Phobius"/>
    </source>
</evidence>
<dbReference type="RefSeq" id="WP_173076165.1">
    <property type="nucleotide sequence ID" value="NZ_CP041345.1"/>
</dbReference>
<reference evidence="2 3" key="1">
    <citation type="submission" date="2019-07" db="EMBL/GenBank/DDBJ databases">
        <title>Thalassofilum flectens gen. nov., sp. nov., a novel moderate thermophilic anaerobe from a shallow sea hot spring in Kunashir Island (Russia), representing a new family in the order Bacteroidales, and proposal of Thalassofilacea fam. nov.</title>
        <authorList>
            <person name="Kochetkova T.V."/>
            <person name="Podosokorskaya O.A."/>
            <person name="Novikov A."/>
            <person name="Elcheninov A.G."/>
            <person name="Toshchakov S.V."/>
            <person name="Kublanov I.V."/>
        </authorList>
    </citation>
    <scope>NUCLEOTIDE SEQUENCE [LARGE SCALE GENOMIC DNA]</scope>
    <source>
        <strain evidence="2 3">38-H</strain>
    </source>
</reference>
<dbReference type="EMBL" id="CP041345">
    <property type="protein sequence ID" value="QKG80926.1"/>
    <property type="molecule type" value="Genomic_DNA"/>
</dbReference>
<dbReference type="Pfam" id="PF11297">
    <property type="entry name" value="DUF3098"/>
    <property type="match status" value="1"/>
</dbReference>
<dbReference type="KEGG" id="ttz:FHG85_11855"/>
<keyword evidence="1" id="KW-1133">Transmembrane helix</keyword>
<dbReference type="AlphaFoldDB" id="A0A7D4CHY6"/>
<name>A0A7D4CHY6_9BACT</name>
<protein>
    <submittedName>
        <fullName evidence="2">DUF3098 domain-containing protein</fullName>
    </submittedName>
</protein>
<feature type="transmembrane region" description="Helical" evidence="1">
    <location>
        <begin position="63"/>
        <end position="82"/>
    </location>
</feature>
<keyword evidence="1" id="KW-0812">Transmembrane</keyword>
<evidence type="ECO:0000313" key="2">
    <source>
        <dbReference type="EMBL" id="QKG80926.1"/>
    </source>
</evidence>
<feature type="transmembrane region" description="Helical" evidence="1">
    <location>
        <begin position="24"/>
        <end position="43"/>
    </location>
</feature>
<accession>A0A7D4CHY6</accession>
<keyword evidence="3" id="KW-1185">Reference proteome</keyword>
<keyword evidence="1" id="KW-0472">Membrane</keyword>
<evidence type="ECO:0000313" key="3">
    <source>
        <dbReference type="Proteomes" id="UP000500961"/>
    </source>
</evidence>
<dbReference type="Proteomes" id="UP000500961">
    <property type="component" value="Chromosome"/>
</dbReference>
<dbReference type="InterPro" id="IPR021448">
    <property type="entry name" value="DUF3098"/>
</dbReference>
<gene>
    <name evidence="2" type="ORF">FHG85_11855</name>
</gene>